<keyword evidence="4" id="KW-0503">Monooxygenase</keyword>
<name>A0A423WN07_9PEZI</name>
<keyword evidence="1" id="KW-0285">Flavoprotein</keyword>
<dbReference type="SUPFAM" id="SSF51905">
    <property type="entry name" value="FAD/NAD(P)-binding domain"/>
    <property type="match status" value="1"/>
</dbReference>
<evidence type="ECO:0000256" key="2">
    <source>
        <dbReference type="ARBA" id="ARBA00022827"/>
    </source>
</evidence>
<feature type="domain" description="FAD-binding" evidence="5">
    <location>
        <begin position="314"/>
        <end position="354"/>
    </location>
</feature>
<dbReference type="Proteomes" id="UP000283895">
    <property type="component" value="Unassembled WGS sequence"/>
</dbReference>
<keyword evidence="2" id="KW-0274">FAD</keyword>
<proteinExistence type="predicted"/>
<evidence type="ECO:0000256" key="3">
    <source>
        <dbReference type="ARBA" id="ARBA00023002"/>
    </source>
</evidence>
<accession>A0A423WN07</accession>
<dbReference type="InterPro" id="IPR036188">
    <property type="entry name" value="FAD/NAD-bd_sf"/>
</dbReference>
<dbReference type="PRINTS" id="PR00420">
    <property type="entry name" value="RNGMNOXGNASE"/>
</dbReference>
<dbReference type="InterPro" id="IPR002938">
    <property type="entry name" value="FAD-bd"/>
</dbReference>
<keyword evidence="7" id="KW-1185">Reference proteome</keyword>
<evidence type="ECO:0000259" key="5">
    <source>
        <dbReference type="Pfam" id="PF01494"/>
    </source>
</evidence>
<dbReference type="GO" id="GO:0071949">
    <property type="term" value="F:FAD binding"/>
    <property type="evidence" value="ECO:0007669"/>
    <property type="project" value="InterPro"/>
</dbReference>
<evidence type="ECO:0000256" key="1">
    <source>
        <dbReference type="ARBA" id="ARBA00022630"/>
    </source>
</evidence>
<comment type="caution">
    <text evidence="6">The sequence shown here is derived from an EMBL/GenBank/DDBJ whole genome shotgun (WGS) entry which is preliminary data.</text>
</comment>
<evidence type="ECO:0000256" key="4">
    <source>
        <dbReference type="ARBA" id="ARBA00023033"/>
    </source>
</evidence>
<dbReference type="Gene3D" id="3.50.50.60">
    <property type="entry name" value="FAD/NAD(P)-binding domain"/>
    <property type="match status" value="1"/>
</dbReference>
<sequence>MPSQPRIAIVGGGPGGLTLGLLLHKHGIPATIYELRQKPTEQEIAKPSGMLDLHEGSGLAVIKEIGLFDDFIPLTGDCVEAMWLSDKNGHIVFQEKEYHKGYRPEVSRHALNQLLINNLPLEAIKWDHKLISATSTTTTDGHTETELNFGTHGKQKFDLVLGADGAWSRVRKLLTDDKPYYAGKQVITLTIKNISDKYPHLAKLVGPGTFAALEGGYGVIAQHGSSDSSRIYIMLTLDEEDFATTSGLAGLPPTAAKDKLLSSEPMLGSWGAPIKELVAAGCDEEAADNPSATLDIRALYTHPVGFTWEHKPGMTLIGDAAHLMLPSGEGVNIAMLDALLLSRAIIKAFETTAVNKGDPSSSFRGTCDTFLREYEVDLALRAKEAAEHAIYINDIMYGEDGAEALAKVLQGFSGR</sequence>
<keyword evidence="3" id="KW-0560">Oxidoreductase</keyword>
<reference evidence="6 7" key="1">
    <citation type="submission" date="2015-09" db="EMBL/GenBank/DDBJ databases">
        <title>Host preference determinants of Valsa canker pathogens revealed by comparative genomics.</title>
        <authorList>
            <person name="Yin Z."/>
            <person name="Huang L."/>
        </authorList>
    </citation>
    <scope>NUCLEOTIDE SEQUENCE [LARGE SCALE GENOMIC DNA]</scope>
    <source>
        <strain evidence="6 7">03-1</strain>
    </source>
</reference>
<dbReference type="PANTHER" id="PTHR46972">
    <property type="entry name" value="MONOOXYGENASE ASQM-RELATED"/>
    <property type="match status" value="1"/>
</dbReference>
<dbReference type="STRING" id="356882.A0A423WN07"/>
<dbReference type="GO" id="GO:0004497">
    <property type="term" value="F:monooxygenase activity"/>
    <property type="evidence" value="ECO:0007669"/>
    <property type="project" value="UniProtKB-KW"/>
</dbReference>
<dbReference type="OrthoDB" id="655030at2759"/>
<organism evidence="6 7">
    <name type="scientific">Cytospora schulzeri</name>
    <dbReference type="NCBI Taxonomy" id="448051"/>
    <lineage>
        <taxon>Eukaryota</taxon>
        <taxon>Fungi</taxon>
        <taxon>Dikarya</taxon>
        <taxon>Ascomycota</taxon>
        <taxon>Pezizomycotina</taxon>
        <taxon>Sordariomycetes</taxon>
        <taxon>Sordariomycetidae</taxon>
        <taxon>Diaporthales</taxon>
        <taxon>Cytosporaceae</taxon>
        <taxon>Cytospora</taxon>
    </lineage>
</organism>
<evidence type="ECO:0000313" key="7">
    <source>
        <dbReference type="Proteomes" id="UP000283895"/>
    </source>
</evidence>
<dbReference type="EMBL" id="LKEA01000013">
    <property type="protein sequence ID" value="ROW04790.1"/>
    <property type="molecule type" value="Genomic_DNA"/>
</dbReference>
<dbReference type="Pfam" id="PF01494">
    <property type="entry name" value="FAD_binding_3"/>
    <property type="match status" value="2"/>
</dbReference>
<gene>
    <name evidence="6" type="ORF">VMCG_04930</name>
</gene>
<dbReference type="PANTHER" id="PTHR46972:SF1">
    <property type="entry name" value="FAD DEPENDENT OXIDOREDUCTASE DOMAIN-CONTAINING PROTEIN"/>
    <property type="match status" value="1"/>
</dbReference>
<evidence type="ECO:0000313" key="6">
    <source>
        <dbReference type="EMBL" id="ROW04790.1"/>
    </source>
</evidence>
<dbReference type="AlphaFoldDB" id="A0A423WN07"/>
<protein>
    <recommendedName>
        <fullName evidence="5">FAD-binding domain-containing protein</fullName>
    </recommendedName>
</protein>
<feature type="domain" description="FAD-binding" evidence="5">
    <location>
        <begin position="7"/>
        <end position="177"/>
    </location>
</feature>